<evidence type="ECO:0000313" key="2">
    <source>
        <dbReference type="EMBL" id="MBP1931036.1"/>
    </source>
</evidence>
<dbReference type="PROSITE" id="PS51257">
    <property type="entry name" value="PROKAR_LIPOPROTEIN"/>
    <property type="match status" value="1"/>
</dbReference>
<comment type="caution">
    <text evidence="2">The sequence shown here is derived from an EMBL/GenBank/DDBJ whole genome shotgun (WGS) entry which is preliminary data.</text>
</comment>
<evidence type="ECO:0008006" key="4">
    <source>
        <dbReference type="Google" id="ProtNLM"/>
    </source>
</evidence>
<reference evidence="2 3" key="1">
    <citation type="submission" date="2021-03" db="EMBL/GenBank/DDBJ databases">
        <title>Genomic Encyclopedia of Type Strains, Phase IV (KMG-IV): sequencing the most valuable type-strain genomes for metagenomic binning, comparative biology and taxonomic classification.</title>
        <authorList>
            <person name="Goeker M."/>
        </authorList>
    </citation>
    <scope>NUCLEOTIDE SEQUENCE [LARGE SCALE GENOMIC DNA]</scope>
    <source>
        <strain evidence="2 3">DSM 24738</strain>
    </source>
</reference>
<organism evidence="2 3">
    <name type="scientific">Ammoniphilus resinae</name>
    <dbReference type="NCBI Taxonomy" id="861532"/>
    <lineage>
        <taxon>Bacteria</taxon>
        <taxon>Bacillati</taxon>
        <taxon>Bacillota</taxon>
        <taxon>Bacilli</taxon>
        <taxon>Bacillales</taxon>
        <taxon>Paenibacillaceae</taxon>
        <taxon>Aneurinibacillus group</taxon>
        <taxon>Ammoniphilus</taxon>
    </lineage>
</organism>
<keyword evidence="3" id="KW-1185">Reference proteome</keyword>
<evidence type="ECO:0000256" key="1">
    <source>
        <dbReference type="SAM" id="SignalP"/>
    </source>
</evidence>
<feature type="chain" id="PRO_5045913726" description="Lipoprotein" evidence="1">
    <location>
        <begin position="20"/>
        <end position="156"/>
    </location>
</feature>
<gene>
    <name evidence="2" type="ORF">J2Z37_001033</name>
</gene>
<protein>
    <recommendedName>
        <fullName evidence="4">Lipoprotein</fullName>
    </recommendedName>
</protein>
<dbReference type="EMBL" id="JAGGKT010000002">
    <property type="protein sequence ID" value="MBP1931036.1"/>
    <property type="molecule type" value="Genomic_DNA"/>
</dbReference>
<proteinExistence type="predicted"/>
<dbReference type="RefSeq" id="WP_209809135.1">
    <property type="nucleotide sequence ID" value="NZ_JAGGKT010000002.1"/>
</dbReference>
<sequence length="156" mass="17629">MKKIAAISLTFLLSLSLLGCNDDQEKAKGEAKKTEKQTVNGARVTANKEKDRLVFNHAASIKIKDQLQEVPGLDDPIVVVHGKDAIIAYHSKGNPKKIEKDAQKKLKKDMPTYYLHFVSDRTGYEKVKRLYHDTIESEGRPIENLSDHFNGMIPKR</sequence>
<dbReference type="Pfam" id="PF09580">
    <property type="entry name" value="Spore_YhcN_YlaJ"/>
    <property type="match status" value="1"/>
</dbReference>
<feature type="signal peptide" evidence="1">
    <location>
        <begin position="1"/>
        <end position="19"/>
    </location>
</feature>
<dbReference type="Proteomes" id="UP001519343">
    <property type="component" value="Unassembled WGS sequence"/>
</dbReference>
<keyword evidence="1" id="KW-0732">Signal</keyword>
<accession>A0ABS4GLB2</accession>
<evidence type="ECO:0000313" key="3">
    <source>
        <dbReference type="Proteomes" id="UP001519343"/>
    </source>
</evidence>
<name>A0ABS4GLB2_9BACL</name>
<dbReference type="InterPro" id="IPR019076">
    <property type="entry name" value="Spore_lipoprot_YhcN/YlaJ-like"/>
</dbReference>